<evidence type="ECO:0000313" key="2">
    <source>
        <dbReference type="EMBL" id="RMB02785.1"/>
    </source>
</evidence>
<dbReference type="InParanoid" id="A0A3M0C1N6"/>
<dbReference type="Gene3D" id="2.60.120.10">
    <property type="entry name" value="Jelly Rolls"/>
    <property type="match status" value="1"/>
</dbReference>
<feature type="domain" description="Cupin type-2" evidence="1">
    <location>
        <begin position="36"/>
        <end position="93"/>
    </location>
</feature>
<dbReference type="InterPro" id="IPR014710">
    <property type="entry name" value="RmlC-like_jellyroll"/>
</dbReference>
<comment type="caution">
    <text evidence="2">The sequence shown here is derived from an EMBL/GenBank/DDBJ whole genome shotgun (WGS) entry which is preliminary data.</text>
</comment>
<dbReference type="Pfam" id="PF07883">
    <property type="entry name" value="Cupin_2"/>
    <property type="match status" value="1"/>
</dbReference>
<dbReference type="SUPFAM" id="SSF51182">
    <property type="entry name" value="RmlC-like cupins"/>
    <property type="match status" value="1"/>
</dbReference>
<evidence type="ECO:0000259" key="1">
    <source>
        <dbReference type="Pfam" id="PF07883"/>
    </source>
</evidence>
<dbReference type="InterPro" id="IPR011051">
    <property type="entry name" value="RmlC_Cupin_sf"/>
</dbReference>
<protein>
    <submittedName>
        <fullName evidence="2">Cupin domain-containing protein</fullName>
    </submittedName>
</protein>
<dbReference type="RefSeq" id="WP_170163879.1">
    <property type="nucleotide sequence ID" value="NZ_REFR01000014.1"/>
</dbReference>
<sequence length="118" mass="12790">MEQDTTVSRVEDFPWGQMAWLMDDAAAESAGFSTARMTVLAGRTAGPHRHPNATEFLLVEKGDLTLRLTDETVPLAKGDTYLIPVASPHEIIAGPEGAQLTIFYNTPRRGYEAATIGS</sequence>
<reference evidence="2 3" key="1">
    <citation type="submission" date="2018-10" db="EMBL/GenBank/DDBJ databases">
        <title>Genomic Encyclopedia of Archaeal and Bacterial Type Strains, Phase II (KMG-II): from individual species to whole genera.</title>
        <authorList>
            <person name="Goeker M."/>
        </authorList>
    </citation>
    <scope>NUCLEOTIDE SEQUENCE [LARGE SCALE GENOMIC DNA]</scope>
    <source>
        <strain evidence="2 3">DSM 25217</strain>
    </source>
</reference>
<evidence type="ECO:0000313" key="3">
    <source>
        <dbReference type="Proteomes" id="UP000271227"/>
    </source>
</evidence>
<accession>A0A3M0C1N6</accession>
<dbReference type="Proteomes" id="UP000271227">
    <property type="component" value="Unassembled WGS sequence"/>
</dbReference>
<gene>
    <name evidence="2" type="ORF">BXY39_3137</name>
</gene>
<dbReference type="EMBL" id="REFR01000014">
    <property type="protein sequence ID" value="RMB02785.1"/>
    <property type="molecule type" value="Genomic_DNA"/>
</dbReference>
<proteinExistence type="predicted"/>
<keyword evidence="3" id="KW-1185">Reference proteome</keyword>
<dbReference type="InterPro" id="IPR013096">
    <property type="entry name" value="Cupin_2"/>
</dbReference>
<organism evidence="2 3">
    <name type="scientific">Eilatimonas milleporae</name>
    <dbReference type="NCBI Taxonomy" id="911205"/>
    <lineage>
        <taxon>Bacteria</taxon>
        <taxon>Pseudomonadati</taxon>
        <taxon>Pseudomonadota</taxon>
        <taxon>Alphaproteobacteria</taxon>
        <taxon>Kordiimonadales</taxon>
        <taxon>Kordiimonadaceae</taxon>
        <taxon>Eilatimonas</taxon>
    </lineage>
</organism>
<dbReference type="AlphaFoldDB" id="A0A3M0C1N6"/>
<name>A0A3M0C1N6_9PROT</name>